<dbReference type="Proteomes" id="UP001151760">
    <property type="component" value="Unassembled WGS sequence"/>
</dbReference>
<accession>A0ABQ4Y518</accession>
<organism evidence="1 2">
    <name type="scientific">Tanacetum coccineum</name>
    <dbReference type="NCBI Taxonomy" id="301880"/>
    <lineage>
        <taxon>Eukaryota</taxon>
        <taxon>Viridiplantae</taxon>
        <taxon>Streptophyta</taxon>
        <taxon>Embryophyta</taxon>
        <taxon>Tracheophyta</taxon>
        <taxon>Spermatophyta</taxon>
        <taxon>Magnoliopsida</taxon>
        <taxon>eudicotyledons</taxon>
        <taxon>Gunneridae</taxon>
        <taxon>Pentapetalae</taxon>
        <taxon>asterids</taxon>
        <taxon>campanulids</taxon>
        <taxon>Asterales</taxon>
        <taxon>Asteraceae</taxon>
        <taxon>Asteroideae</taxon>
        <taxon>Anthemideae</taxon>
        <taxon>Anthemidinae</taxon>
        <taxon>Tanacetum</taxon>
    </lineage>
</organism>
<comment type="caution">
    <text evidence="1">The sequence shown here is derived from an EMBL/GenBank/DDBJ whole genome shotgun (WGS) entry which is preliminary data.</text>
</comment>
<protein>
    <submittedName>
        <fullName evidence="1">Uncharacterized protein</fullName>
    </submittedName>
</protein>
<evidence type="ECO:0000313" key="1">
    <source>
        <dbReference type="EMBL" id="GJS72694.1"/>
    </source>
</evidence>
<reference evidence="1" key="1">
    <citation type="journal article" date="2022" name="Int. J. Mol. Sci.">
        <title>Draft Genome of Tanacetum Coccineum: Genomic Comparison of Closely Related Tanacetum-Family Plants.</title>
        <authorList>
            <person name="Yamashiro T."/>
            <person name="Shiraishi A."/>
            <person name="Nakayama K."/>
            <person name="Satake H."/>
        </authorList>
    </citation>
    <scope>NUCLEOTIDE SEQUENCE</scope>
</reference>
<reference evidence="1" key="2">
    <citation type="submission" date="2022-01" db="EMBL/GenBank/DDBJ databases">
        <authorList>
            <person name="Yamashiro T."/>
            <person name="Shiraishi A."/>
            <person name="Satake H."/>
            <person name="Nakayama K."/>
        </authorList>
    </citation>
    <scope>NUCLEOTIDE SEQUENCE</scope>
</reference>
<keyword evidence="2" id="KW-1185">Reference proteome</keyword>
<name>A0ABQ4Y518_9ASTR</name>
<dbReference type="EMBL" id="BQNB010010097">
    <property type="protein sequence ID" value="GJS72694.1"/>
    <property type="molecule type" value="Genomic_DNA"/>
</dbReference>
<evidence type="ECO:0000313" key="2">
    <source>
        <dbReference type="Proteomes" id="UP001151760"/>
    </source>
</evidence>
<proteinExistence type="predicted"/>
<gene>
    <name evidence="1" type="ORF">Tco_0705535</name>
</gene>
<sequence length="130" mass="13953">MRTALSDGASSQSESNASRSSVWKIAVVGSLVLDMIVDEPLVLDKQLVYSMIADELVLHMVVVMEEMCRIVVVEELLKTVDCSKVDCTEVEDCCRMKASCIFSASVRSSIVLTLVEAGVVGVAGISIVPN</sequence>